<protein>
    <submittedName>
        <fullName evidence="1">Uncharacterized protein</fullName>
    </submittedName>
</protein>
<keyword evidence="2" id="KW-1185">Reference proteome</keyword>
<reference evidence="2" key="1">
    <citation type="journal article" date="2011" name="Science">
        <title>The plant cell wall-decomposing machinery underlies the functional diversity of forest fungi.</title>
        <authorList>
            <person name="Eastwood D.C."/>
            <person name="Floudas D."/>
            <person name="Binder M."/>
            <person name="Majcherczyk A."/>
            <person name="Schneider P."/>
            <person name="Aerts A."/>
            <person name="Asiegbu F.O."/>
            <person name="Baker S.E."/>
            <person name="Barry K."/>
            <person name="Bendiksby M."/>
            <person name="Blumentritt M."/>
            <person name="Coutinho P.M."/>
            <person name="Cullen D."/>
            <person name="de Vries R.P."/>
            <person name="Gathman A."/>
            <person name="Goodell B."/>
            <person name="Henrissat B."/>
            <person name="Ihrmark K."/>
            <person name="Kauserud H."/>
            <person name="Kohler A."/>
            <person name="LaButti K."/>
            <person name="Lapidus A."/>
            <person name="Lavin J.L."/>
            <person name="Lee Y.-H."/>
            <person name="Lindquist E."/>
            <person name="Lilly W."/>
            <person name="Lucas S."/>
            <person name="Morin E."/>
            <person name="Murat C."/>
            <person name="Oguiza J.A."/>
            <person name="Park J."/>
            <person name="Pisabarro A.G."/>
            <person name="Riley R."/>
            <person name="Rosling A."/>
            <person name="Salamov A."/>
            <person name="Schmidt O."/>
            <person name="Schmutz J."/>
            <person name="Skrede I."/>
            <person name="Stenlid J."/>
            <person name="Wiebenga A."/>
            <person name="Xie X."/>
            <person name="Kuees U."/>
            <person name="Hibbett D.S."/>
            <person name="Hoffmeister D."/>
            <person name="Hoegberg N."/>
            <person name="Martin F."/>
            <person name="Grigoriev I.V."/>
            <person name="Watkinson S.C."/>
        </authorList>
    </citation>
    <scope>NUCLEOTIDE SEQUENCE [LARGE SCALE GENOMIC DNA]</scope>
    <source>
        <strain evidence="2">strain S7.3</strain>
    </source>
</reference>
<accession>F8QD90</accession>
<organism evidence="2">
    <name type="scientific">Serpula lacrymans var. lacrymans (strain S7.3)</name>
    <name type="common">Dry rot fungus</name>
    <dbReference type="NCBI Taxonomy" id="936435"/>
    <lineage>
        <taxon>Eukaryota</taxon>
        <taxon>Fungi</taxon>
        <taxon>Dikarya</taxon>
        <taxon>Basidiomycota</taxon>
        <taxon>Agaricomycotina</taxon>
        <taxon>Agaricomycetes</taxon>
        <taxon>Agaricomycetidae</taxon>
        <taxon>Boletales</taxon>
        <taxon>Coniophorineae</taxon>
        <taxon>Serpulaceae</taxon>
        <taxon>Serpula</taxon>
    </lineage>
</organism>
<evidence type="ECO:0000313" key="2">
    <source>
        <dbReference type="Proteomes" id="UP000008063"/>
    </source>
</evidence>
<dbReference type="EMBL" id="GL945491">
    <property type="protein sequence ID" value="EGN93561.1"/>
    <property type="molecule type" value="Genomic_DNA"/>
</dbReference>
<dbReference type="AlphaFoldDB" id="F8QD90"/>
<sequence length="146" mass="17213">MAHVHYDAVKWDMRTDEMEAGKFSLSYHTKLFPEDAEGAIVDRREQKMDEWLIHYQRRGVARQLDEEVISSTGPEKKQAQKLTGVISYFREILLTRDPERLTLNCWRNISRHCQIYKSARQTQVHKVSASPYCSGFDKPMYRPYGK</sequence>
<gene>
    <name evidence="1" type="ORF">SERLA73DRAFT_156158</name>
</gene>
<dbReference type="InParanoid" id="F8QD90"/>
<name>F8QD90_SERL3</name>
<proteinExistence type="predicted"/>
<dbReference type="Proteomes" id="UP000008063">
    <property type="component" value="Unassembled WGS sequence"/>
</dbReference>
<dbReference type="HOGENOM" id="CLU_1778591_0_0_1"/>
<evidence type="ECO:0000313" key="1">
    <source>
        <dbReference type="EMBL" id="EGN93561.1"/>
    </source>
</evidence>